<keyword evidence="3" id="KW-1185">Reference proteome</keyword>
<dbReference type="EMBL" id="JAUYZG010000009">
    <property type="protein sequence ID" value="KAK2898777.1"/>
    <property type="molecule type" value="Genomic_DNA"/>
</dbReference>
<feature type="region of interest" description="Disordered" evidence="1">
    <location>
        <begin position="24"/>
        <end position="58"/>
    </location>
</feature>
<feature type="compositionally biased region" description="Polar residues" evidence="1">
    <location>
        <begin position="27"/>
        <end position="38"/>
    </location>
</feature>
<organism evidence="2 3">
    <name type="scientific">Cirrhinus molitorella</name>
    <name type="common">mud carp</name>
    <dbReference type="NCBI Taxonomy" id="172907"/>
    <lineage>
        <taxon>Eukaryota</taxon>
        <taxon>Metazoa</taxon>
        <taxon>Chordata</taxon>
        <taxon>Craniata</taxon>
        <taxon>Vertebrata</taxon>
        <taxon>Euteleostomi</taxon>
        <taxon>Actinopterygii</taxon>
        <taxon>Neopterygii</taxon>
        <taxon>Teleostei</taxon>
        <taxon>Ostariophysi</taxon>
        <taxon>Cypriniformes</taxon>
        <taxon>Cyprinidae</taxon>
        <taxon>Labeoninae</taxon>
        <taxon>Labeonini</taxon>
        <taxon>Cirrhinus</taxon>
    </lineage>
</organism>
<name>A0AA88PW48_9TELE</name>
<protein>
    <submittedName>
        <fullName evidence="2">Uncharacterized protein</fullName>
    </submittedName>
</protein>
<proteinExistence type="predicted"/>
<evidence type="ECO:0000256" key="1">
    <source>
        <dbReference type="SAM" id="MobiDB-lite"/>
    </source>
</evidence>
<evidence type="ECO:0000313" key="3">
    <source>
        <dbReference type="Proteomes" id="UP001187343"/>
    </source>
</evidence>
<dbReference type="Proteomes" id="UP001187343">
    <property type="component" value="Unassembled WGS sequence"/>
</dbReference>
<evidence type="ECO:0000313" key="2">
    <source>
        <dbReference type="EMBL" id="KAK2898777.1"/>
    </source>
</evidence>
<dbReference type="AlphaFoldDB" id="A0AA88PW48"/>
<sequence length="129" mass="14034">MTAFKALAPVPITEVPATRVFRDPTQENRVSTSSSVVAPQTPVFEDASGSLQSGNTAEPVVRPLSSVEQLRLLADYWAAWRRLPDVSQWVLNTVRHGTDETHIVCGGAGPARKGDNSSLRNLKQNIKLV</sequence>
<accession>A0AA88PW48</accession>
<reference evidence="2" key="1">
    <citation type="submission" date="2023-08" db="EMBL/GenBank/DDBJ databases">
        <title>Chromosome-level Genome Assembly of mud carp (Cirrhinus molitorella).</title>
        <authorList>
            <person name="Liu H."/>
        </authorList>
    </citation>
    <scope>NUCLEOTIDE SEQUENCE</scope>
    <source>
        <strain evidence="2">Prfri</strain>
        <tissue evidence="2">Muscle</tissue>
    </source>
</reference>
<comment type="caution">
    <text evidence="2">The sequence shown here is derived from an EMBL/GenBank/DDBJ whole genome shotgun (WGS) entry which is preliminary data.</text>
</comment>
<gene>
    <name evidence="2" type="ORF">Q8A67_010195</name>
</gene>